<dbReference type="AlphaFoldDB" id="A0A9E7FTJ2"/>
<gene>
    <name evidence="2" type="ORF">MUK42_21043</name>
</gene>
<evidence type="ECO:0000256" key="1">
    <source>
        <dbReference type="SAM" id="MobiDB-lite"/>
    </source>
</evidence>
<protein>
    <submittedName>
        <fullName evidence="2">Uncharacterized protein</fullName>
    </submittedName>
</protein>
<accession>A0A9E7FTJ2</accession>
<feature type="region of interest" description="Disordered" evidence="1">
    <location>
        <begin position="55"/>
        <end position="77"/>
    </location>
</feature>
<reference evidence="2" key="1">
    <citation type="submission" date="2022-05" db="EMBL/GenBank/DDBJ databases">
        <title>The Musa troglodytarum L. genome provides insights into the mechanism of non-climacteric behaviour and enrichment of carotenoids.</title>
        <authorList>
            <person name="Wang J."/>
        </authorList>
    </citation>
    <scope>NUCLEOTIDE SEQUENCE</scope>
    <source>
        <tissue evidence="2">Leaf</tissue>
    </source>
</reference>
<evidence type="ECO:0000313" key="2">
    <source>
        <dbReference type="EMBL" id="URE00707.1"/>
    </source>
</evidence>
<keyword evidence="3" id="KW-1185">Reference proteome</keyword>
<dbReference type="EMBL" id="CP097507">
    <property type="protein sequence ID" value="URE00707.1"/>
    <property type="molecule type" value="Genomic_DNA"/>
</dbReference>
<dbReference type="Proteomes" id="UP001055439">
    <property type="component" value="Chromosome 5"/>
</dbReference>
<proteinExistence type="predicted"/>
<dbReference type="OrthoDB" id="696552at2759"/>
<feature type="compositionally biased region" description="Basic and acidic residues" evidence="1">
    <location>
        <begin position="60"/>
        <end position="77"/>
    </location>
</feature>
<organism evidence="2 3">
    <name type="scientific">Musa troglodytarum</name>
    <name type="common">fe'i banana</name>
    <dbReference type="NCBI Taxonomy" id="320322"/>
    <lineage>
        <taxon>Eukaryota</taxon>
        <taxon>Viridiplantae</taxon>
        <taxon>Streptophyta</taxon>
        <taxon>Embryophyta</taxon>
        <taxon>Tracheophyta</taxon>
        <taxon>Spermatophyta</taxon>
        <taxon>Magnoliopsida</taxon>
        <taxon>Liliopsida</taxon>
        <taxon>Zingiberales</taxon>
        <taxon>Musaceae</taxon>
        <taxon>Musa</taxon>
    </lineage>
</organism>
<name>A0A9E7FTJ2_9LILI</name>
<sequence>MQENAKVASEKTKDKAGDITMKAKDMMYGAAAAQRRGKCAHSKHWTPCTEAAEYTSHEAGQAKEAVKNKAGEAKGTT</sequence>
<evidence type="ECO:0000313" key="3">
    <source>
        <dbReference type="Proteomes" id="UP001055439"/>
    </source>
</evidence>